<dbReference type="EMBL" id="JAHHGZ010000067">
    <property type="protein sequence ID" value="MBW4672220.1"/>
    <property type="molecule type" value="Genomic_DNA"/>
</dbReference>
<gene>
    <name evidence="1" type="ORF">KME60_33580</name>
</gene>
<dbReference type="Proteomes" id="UP000729701">
    <property type="component" value="Unassembled WGS sequence"/>
</dbReference>
<reference evidence="1" key="1">
    <citation type="submission" date="2021-05" db="EMBL/GenBank/DDBJ databases">
        <authorList>
            <person name="Pietrasiak N."/>
            <person name="Ward R."/>
            <person name="Stajich J.E."/>
            <person name="Kurbessoian T."/>
        </authorList>
    </citation>
    <scope>NUCLEOTIDE SEQUENCE</scope>
    <source>
        <strain evidence="1">GSE-NOS-MK-12-04C</strain>
    </source>
</reference>
<protein>
    <submittedName>
        <fullName evidence="1">Uncharacterized protein</fullName>
    </submittedName>
</protein>
<comment type="caution">
    <text evidence="1">The sequence shown here is derived from an EMBL/GenBank/DDBJ whole genome shotgun (WGS) entry which is preliminary data.</text>
</comment>
<dbReference type="AlphaFoldDB" id="A0A951QYQ1"/>
<organism evidence="1 2">
    <name type="scientific">Cyanomargarita calcarea GSE-NOS-MK-12-04C</name>
    <dbReference type="NCBI Taxonomy" id="2839659"/>
    <lineage>
        <taxon>Bacteria</taxon>
        <taxon>Bacillati</taxon>
        <taxon>Cyanobacteriota</taxon>
        <taxon>Cyanophyceae</taxon>
        <taxon>Nostocales</taxon>
        <taxon>Cyanomargaritaceae</taxon>
        <taxon>Cyanomargarita</taxon>
    </lineage>
</organism>
<accession>A0A951QYQ1</accession>
<reference evidence="1" key="2">
    <citation type="journal article" date="2022" name="Microbiol. Resour. Announc.">
        <title>Metagenome Sequencing to Explore Phylogenomics of Terrestrial Cyanobacteria.</title>
        <authorList>
            <person name="Ward R.D."/>
            <person name="Stajich J.E."/>
            <person name="Johansen J.R."/>
            <person name="Huntemann M."/>
            <person name="Clum A."/>
            <person name="Foster B."/>
            <person name="Foster B."/>
            <person name="Roux S."/>
            <person name="Palaniappan K."/>
            <person name="Varghese N."/>
            <person name="Mukherjee S."/>
            <person name="Reddy T.B.K."/>
            <person name="Daum C."/>
            <person name="Copeland A."/>
            <person name="Chen I.A."/>
            <person name="Ivanova N.N."/>
            <person name="Kyrpides N.C."/>
            <person name="Shapiro N."/>
            <person name="Eloe-Fadrosh E.A."/>
            <person name="Pietrasiak N."/>
        </authorList>
    </citation>
    <scope>NUCLEOTIDE SEQUENCE</scope>
    <source>
        <strain evidence="1">GSE-NOS-MK-12-04C</strain>
    </source>
</reference>
<evidence type="ECO:0000313" key="2">
    <source>
        <dbReference type="Proteomes" id="UP000729701"/>
    </source>
</evidence>
<evidence type="ECO:0000313" key="1">
    <source>
        <dbReference type="EMBL" id="MBW4672220.1"/>
    </source>
</evidence>
<proteinExistence type="predicted"/>
<name>A0A951QYQ1_9CYAN</name>
<sequence>MTEVTPHSECPFQPKTFELLEKFTNSSNKDFYLEHKEKFQEYIEKPLHKIYKYVVAQLEGEIIKKLSIKTNEVPKTTKNGCEYELYHQSSSNRIDARLFINIAPTEFRFGLFIPKNSHDKPRFIKNTQNSKVKEIILQNTHIINDCTFHYSSITTIKKINFLADWLRLLARQNSATKNIQVSMHIKQNEIFYFSMEEIVIKIKKVLESVYILFLAATCDDLNCGS</sequence>